<reference evidence="1" key="1">
    <citation type="submission" date="2018-11" db="EMBL/GenBank/DDBJ databases">
        <authorList>
            <person name="Alioto T."/>
            <person name="Alioto T."/>
        </authorList>
    </citation>
    <scope>NUCLEOTIDE SEQUENCE</scope>
</reference>
<keyword evidence="2" id="KW-1185">Reference proteome</keyword>
<protein>
    <recommendedName>
        <fullName evidence="3">Death domain-containing protein</fullName>
    </recommendedName>
</protein>
<dbReference type="AlphaFoldDB" id="A0A8B6DZF8"/>
<evidence type="ECO:0000313" key="2">
    <source>
        <dbReference type="Proteomes" id="UP000596742"/>
    </source>
</evidence>
<proteinExistence type="predicted"/>
<dbReference type="EMBL" id="UYJE01004381">
    <property type="protein sequence ID" value="VDI27515.1"/>
    <property type="molecule type" value="Genomic_DNA"/>
</dbReference>
<evidence type="ECO:0008006" key="3">
    <source>
        <dbReference type="Google" id="ProtNLM"/>
    </source>
</evidence>
<comment type="caution">
    <text evidence="1">The sequence shown here is derived from an EMBL/GenBank/DDBJ whole genome shotgun (WGS) entry which is preliminary data.</text>
</comment>
<dbReference type="OrthoDB" id="6181695at2759"/>
<name>A0A8B6DZF8_MYTGA</name>
<accession>A0A8B6DZF8</accession>
<evidence type="ECO:0000313" key="1">
    <source>
        <dbReference type="EMBL" id="VDI27515.1"/>
    </source>
</evidence>
<gene>
    <name evidence="1" type="ORF">MGAL_10B023046</name>
</gene>
<dbReference type="Proteomes" id="UP000596742">
    <property type="component" value="Unassembled WGS sequence"/>
</dbReference>
<organism evidence="1 2">
    <name type="scientific">Mytilus galloprovincialis</name>
    <name type="common">Mediterranean mussel</name>
    <dbReference type="NCBI Taxonomy" id="29158"/>
    <lineage>
        <taxon>Eukaryota</taxon>
        <taxon>Metazoa</taxon>
        <taxon>Spiralia</taxon>
        <taxon>Lophotrochozoa</taxon>
        <taxon>Mollusca</taxon>
        <taxon>Bivalvia</taxon>
        <taxon>Autobranchia</taxon>
        <taxon>Pteriomorphia</taxon>
        <taxon>Mytilida</taxon>
        <taxon>Mytiloidea</taxon>
        <taxon>Mytilidae</taxon>
        <taxon>Mytilinae</taxon>
        <taxon>Mytilus</taxon>
    </lineage>
</organism>
<sequence length="165" mass="18979">MLMKRNELRILIEGQRVMVYLTNAESIHLISPDVAASIQECLTLALTNILKFYLQSFGKITVNLDVSCYFNIKVGLICHEEKNERCPASCRGLERDALKLSPNDQHLVRLAKQIEVSVFSQFLIYLGLTTAEWEGIVYQYDRNGELGKKLMALYEWKKKREASFS</sequence>